<feature type="compositionally biased region" description="Polar residues" evidence="1">
    <location>
        <begin position="153"/>
        <end position="163"/>
    </location>
</feature>
<organism evidence="2 3">
    <name type="scientific">Austropuccinia psidii MF-1</name>
    <dbReference type="NCBI Taxonomy" id="1389203"/>
    <lineage>
        <taxon>Eukaryota</taxon>
        <taxon>Fungi</taxon>
        <taxon>Dikarya</taxon>
        <taxon>Basidiomycota</taxon>
        <taxon>Pucciniomycotina</taxon>
        <taxon>Pucciniomycetes</taxon>
        <taxon>Pucciniales</taxon>
        <taxon>Sphaerophragmiaceae</taxon>
        <taxon>Austropuccinia</taxon>
    </lineage>
</organism>
<protein>
    <submittedName>
        <fullName evidence="2">Uncharacterized protein</fullName>
    </submittedName>
</protein>
<dbReference type="Proteomes" id="UP000765509">
    <property type="component" value="Unassembled WGS sequence"/>
</dbReference>
<feature type="region of interest" description="Disordered" evidence="1">
    <location>
        <begin position="146"/>
        <end position="166"/>
    </location>
</feature>
<feature type="region of interest" description="Disordered" evidence="1">
    <location>
        <begin position="182"/>
        <end position="212"/>
    </location>
</feature>
<gene>
    <name evidence="2" type="ORF">O181_004111</name>
</gene>
<keyword evidence="3" id="KW-1185">Reference proteome</keyword>
<sequence>MLYTEVKDIQGKRNWPWWKNQIIQKYSNGTWICQKTISFENDKYSVDKDPYEWCLRHYKRFKAIDPQMNIQMRNRKLLTQMGGELEHAIKCQCNKHCTLDDISNTVQDVRKRTNIRKYSQDKRSIFKEKQPLRVDFKDKPKEREVEVTKKKNSCQNSGSTDHYANNCPKEKKKVYYIEKVPGGRISSGVPRGNTTRNSGNTVRSRNATGNCK</sequence>
<name>A0A9Q3GEQ8_9BASI</name>
<feature type="compositionally biased region" description="Polar residues" evidence="1">
    <location>
        <begin position="192"/>
        <end position="212"/>
    </location>
</feature>
<evidence type="ECO:0000313" key="3">
    <source>
        <dbReference type="Proteomes" id="UP000765509"/>
    </source>
</evidence>
<proteinExistence type="predicted"/>
<dbReference type="AlphaFoldDB" id="A0A9Q3GEQ8"/>
<evidence type="ECO:0000256" key="1">
    <source>
        <dbReference type="SAM" id="MobiDB-lite"/>
    </source>
</evidence>
<accession>A0A9Q3GEQ8</accession>
<dbReference type="EMBL" id="AVOT02000770">
    <property type="protein sequence ID" value="MBW0464396.1"/>
    <property type="molecule type" value="Genomic_DNA"/>
</dbReference>
<evidence type="ECO:0000313" key="2">
    <source>
        <dbReference type="EMBL" id="MBW0464396.1"/>
    </source>
</evidence>
<reference evidence="2" key="1">
    <citation type="submission" date="2021-03" db="EMBL/GenBank/DDBJ databases">
        <title>Draft genome sequence of rust myrtle Austropuccinia psidii MF-1, a brazilian biotype.</title>
        <authorList>
            <person name="Quecine M.C."/>
            <person name="Pachon D.M.R."/>
            <person name="Bonatelli M.L."/>
            <person name="Correr F.H."/>
            <person name="Franceschini L.M."/>
            <person name="Leite T.F."/>
            <person name="Margarido G.R.A."/>
            <person name="Almeida C.A."/>
            <person name="Ferrarezi J.A."/>
            <person name="Labate C.A."/>
        </authorList>
    </citation>
    <scope>NUCLEOTIDE SEQUENCE</scope>
    <source>
        <strain evidence="2">MF-1</strain>
    </source>
</reference>
<comment type="caution">
    <text evidence="2">The sequence shown here is derived from an EMBL/GenBank/DDBJ whole genome shotgun (WGS) entry which is preliminary data.</text>
</comment>